<proteinExistence type="inferred from homology"/>
<dbReference type="PROSITE" id="PS00666">
    <property type="entry name" value="DHDPS_2"/>
    <property type="match status" value="1"/>
</dbReference>
<organism evidence="6 7">
    <name type="scientific">Klebsiella michiganensis (strain ATCC 8724 / DSM 4798 / JCM 20051 / NBRC 3318 / NRRL B-199 / KCTC 1686 / BUCSAV 143 / CCM 1901)</name>
    <dbReference type="NCBI Taxonomy" id="1006551"/>
    <lineage>
        <taxon>Bacteria</taxon>
        <taxon>Pseudomonadati</taxon>
        <taxon>Pseudomonadota</taxon>
        <taxon>Gammaproteobacteria</taxon>
        <taxon>Enterobacterales</taxon>
        <taxon>Enterobacteriaceae</taxon>
        <taxon>Klebsiella/Raoultella group</taxon>
        <taxon>Klebsiella</taxon>
    </lineage>
</organism>
<dbReference type="InterPro" id="IPR002220">
    <property type="entry name" value="DapA-like"/>
</dbReference>
<dbReference type="PIRSF" id="PIRSF001365">
    <property type="entry name" value="DHDPS"/>
    <property type="match status" value="1"/>
</dbReference>
<feature type="binding site" evidence="5">
    <location>
        <position position="206"/>
    </location>
    <ligand>
        <name>pyruvate</name>
        <dbReference type="ChEBI" id="CHEBI:15361"/>
    </ligand>
</feature>
<dbReference type="PATRIC" id="fig|1006551.4.peg.963"/>
<sequence>MQSRYITPAITVFDEQGRLDPEGNFRLYDFIKSSVSGFVVMGSTGEFFSLDMKTSRQIIQMAAEFPREGIKAYAGTSRMDIDECVELANYADECGLDGVMIISPWYFRLTDEGIYTFYSQIARRTAAKIFIYNFPERTGYSVSPEVCLRLASEFPNIIGLKDTIPDTNHTSQVIRQVKSEVPYFEVYAGYDNNFAHNVLAGGDGCIGGLSNICPEIFRDWMQAFNDNDVQQISRYQQKVDGLMDIYAVNDPFIPTFKKALQLRGIIQSDRCTPPFSSLATCQTESILRILSRAGIEINA</sequence>
<dbReference type="PANTHER" id="PTHR42849:SF1">
    <property type="entry name" value="N-ACETYLNEURAMINATE LYASE"/>
    <property type="match status" value="1"/>
</dbReference>
<dbReference type="GO" id="GO:0008747">
    <property type="term" value="F:N-acetylneuraminate lyase activity"/>
    <property type="evidence" value="ECO:0007669"/>
    <property type="project" value="TreeGrafter"/>
</dbReference>
<name>A0A0H3GZU2_KLEM8</name>
<comment type="similarity">
    <text evidence="3">Belongs to the DapA family.</text>
</comment>
<evidence type="ECO:0000313" key="6">
    <source>
        <dbReference type="EMBL" id="AEX02701.1"/>
    </source>
</evidence>
<evidence type="ECO:0000313" key="7">
    <source>
        <dbReference type="Proteomes" id="UP000007843"/>
    </source>
</evidence>
<accession>A0A0H3GZU2</accession>
<feature type="active site" description="Schiff-base intermediate with substrate" evidence="4">
    <location>
        <position position="161"/>
    </location>
</feature>
<keyword evidence="1 3" id="KW-0456">Lyase</keyword>
<dbReference type="KEGG" id="kox:KOX_04820"/>
<dbReference type="InterPro" id="IPR013785">
    <property type="entry name" value="Aldolase_TIM"/>
</dbReference>
<dbReference type="SUPFAM" id="SSF51569">
    <property type="entry name" value="Aldolase"/>
    <property type="match status" value="1"/>
</dbReference>
<dbReference type="CDD" id="cd00408">
    <property type="entry name" value="DHDPS-like"/>
    <property type="match status" value="1"/>
</dbReference>
<dbReference type="PRINTS" id="PR00146">
    <property type="entry name" value="DHPICSNTHASE"/>
</dbReference>
<evidence type="ECO:0000256" key="4">
    <source>
        <dbReference type="PIRSR" id="PIRSR001365-1"/>
    </source>
</evidence>
<dbReference type="HOGENOM" id="CLU_049343_5_1_6"/>
<dbReference type="Pfam" id="PF00701">
    <property type="entry name" value="DHDPS"/>
    <property type="match status" value="1"/>
</dbReference>
<dbReference type="RefSeq" id="WP_014227085.1">
    <property type="nucleotide sequence ID" value="NC_016612.1"/>
</dbReference>
<dbReference type="GO" id="GO:0005829">
    <property type="term" value="C:cytosol"/>
    <property type="evidence" value="ECO:0007669"/>
    <property type="project" value="TreeGrafter"/>
</dbReference>
<keyword evidence="2" id="KW-0704">Schiff base</keyword>
<dbReference type="Proteomes" id="UP000007843">
    <property type="component" value="Chromosome"/>
</dbReference>
<reference evidence="6 7" key="1">
    <citation type="journal article" date="2012" name="J. Bacteriol.">
        <title>Complete genome sequence of Klebsiella oxytoca KCTC 1686, used in production of 2,3-butanediol.</title>
        <authorList>
            <person name="Shin S.H."/>
            <person name="Kim S."/>
            <person name="Kim J.Y."/>
            <person name="Lee S."/>
            <person name="Um Y."/>
            <person name="Oh M.K."/>
            <person name="Kim Y.R."/>
            <person name="Lee J."/>
            <person name="Yang K.S."/>
        </authorList>
    </citation>
    <scope>NUCLEOTIDE SEQUENCE [LARGE SCALE GENOMIC DNA]</scope>
    <source>
        <strain evidence="7">ATCC 8724 / DSM 4798 / JCM 20051 / NBRC 3318 / NRRL B-199 / KCTC 1686</strain>
    </source>
</reference>
<evidence type="ECO:0000256" key="5">
    <source>
        <dbReference type="PIRSR" id="PIRSR001365-2"/>
    </source>
</evidence>
<evidence type="ECO:0000256" key="3">
    <source>
        <dbReference type="PIRNR" id="PIRNR001365"/>
    </source>
</evidence>
<feature type="binding site" evidence="5">
    <location>
        <position position="44"/>
    </location>
    <ligand>
        <name>pyruvate</name>
        <dbReference type="ChEBI" id="CHEBI:15361"/>
    </ligand>
</feature>
<dbReference type="EMBL" id="CP003218">
    <property type="protein sequence ID" value="AEX02701.1"/>
    <property type="molecule type" value="Genomic_DNA"/>
</dbReference>
<dbReference type="PANTHER" id="PTHR42849">
    <property type="entry name" value="N-ACETYLNEURAMINATE LYASE"/>
    <property type="match status" value="1"/>
</dbReference>
<dbReference type="InterPro" id="IPR020625">
    <property type="entry name" value="Schiff_base-form_aldolases_AS"/>
</dbReference>
<dbReference type="Gene3D" id="3.20.20.70">
    <property type="entry name" value="Aldolase class I"/>
    <property type="match status" value="1"/>
</dbReference>
<evidence type="ECO:0000256" key="1">
    <source>
        <dbReference type="ARBA" id="ARBA00023239"/>
    </source>
</evidence>
<gene>
    <name evidence="6" type="ordered locus">KOX_04820</name>
</gene>
<feature type="active site" description="Proton donor/acceptor" evidence="4">
    <location>
        <position position="132"/>
    </location>
</feature>
<evidence type="ECO:0000256" key="2">
    <source>
        <dbReference type="ARBA" id="ARBA00023270"/>
    </source>
</evidence>
<protein>
    <submittedName>
        <fullName evidence="6">Putative dihydrodipicolinate synthase</fullName>
    </submittedName>
</protein>
<dbReference type="AlphaFoldDB" id="A0A0H3GZU2"/>
<dbReference type="GO" id="GO:0019262">
    <property type="term" value="P:N-acetylneuraminate catabolic process"/>
    <property type="evidence" value="ECO:0007669"/>
    <property type="project" value="TreeGrafter"/>
</dbReference>
<dbReference type="SMART" id="SM01130">
    <property type="entry name" value="DHDPS"/>
    <property type="match status" value="1"/>
</dbReference>